<keyword evidence="2" id="KW-0378">Hydrolase</keyword>
<organism evidence="6 7">
    <name type="scientific">Hondaea fermentalgiana</name>
    <dbReference type="NCBI Taxonomy" id="2315210"/>
    <lineage>
        <taxon>Eukaryota</taxon>
        <taxon>Sar</taxon>
        <taxon>Stramenopiles</taxon>
        <taxon>Bigyra</taxon>
        <taxon>Labyrinthulomycetes</taxon>
        <taxon>Thraustochytrida</taxon>
        <taxon>Thraustochytriidae</taxon>
        <taxon>Hondaea</taxon>
    </lineage>
</organism>
<dbReference type="GO" id="GO:0046872">
    <property type="term" value="F:metal ion binding"/>
    <property type="evidence" value="ECO:0007669"/>
    <property type="project" value="UniProtKB-KW"/>
</dbReference>
<feature type="region of interest" description="Disordered" evidence="3">
    <location>
        <begin position="33"/>
        <end position="56"/>
    </location>
</feature>
<dbReference type="AlphaFoldDB" id="A0A2R5GKU1"/>
<dbReference type="GO" id="GO:0004423">
    <property type="term" value="F:iduronate-2-sulfatase activity"/>
    <property type="evidence" value="ECO:0007669"/>
    <property type="project" value="TreeGrafter"/>
</dbReference>
<gene>
    <name evidence="6" type="ORF">FCC1311_077462</name>
</gene>
<evidence type="ECO:0000256" key="4">
    <source>
        <dbReference type="SAM" id="SignalP"/>
    </source>
</evidence>
<dbReference type="PANTHER" id="PTHR45953">
    <property type="entry name" value="IDURONATE 2-SULFATASE"/>
    <property type="match status" value="1"/>
</dbReference>
<dbReference type="InterPro" id="IPR000917">
    <property type="entry name" value="Sulfatase_N"/>
</dbReference>
<dbReference type="GO" id="GO:0005737">
    <property type="term" value="C:cytoplasm"/>
    <property type="evidence" value="ECO:0007669"/>
    <property type="project" value="TreeGrafter"/>
</dbReference>
<dbReference type="EMBL" id="BEYU01000099">
    <property type="protein sequence ID" value="GBG31522.1"/>
    <property type="molecule type" value="Genomic_DNA"/>
</dbReference>
<comment type="caution">
    <text evidence="6">The sequence shown here is derived from an EMBL/GenBank/DDBJ whole genome shotgun (WGS) entry which is preliminary data.</text>
</comment>
<evidence type="ECO:0000256" key="2">
    <source>
        <dbReference type="ARBA" id="ARBA00022801"/>
    </source>
</evidence>
<evidence type="ECO:0000313" key="6">
    <source>
        <dbReference type="EMBL" id="GBG31522.1"/>
    </source>
</evidence>
<dbReference type="InterPro" id="IPR017850">
    <property type="entry name" value="Alkaline_phosphatase_core_sf"/>
</dbReference>
<evidence type="ECO:0000259" key="5">
    <source>
        <dbReference type="Pfam" id="PF00884"/>
    </source>
</evidence>
<feature type="region of interest" description="Disordered" evidence="3">
    <location>
        <begin position="632"/>
        <end position="688"/>
    </location>
</feature>
<keyword evidence="7" id="KW-1185">Reference proteome</keyword>
<dbReference type="InParanoid" id="A0A2R5GKU1"/>
<dbReference type="SUPFAM" id="SSF53649">
    <property type="entry name" value="Alkaline phosphatase-like"/>
    <property type="match status" value="1"/>
</dbReference>
<feature type="signal peptide" evidence="4">
    <location>
        <begin position="1"/>
        <end position="23"/>
    </location>
</feature>
<feature type="chain" id="PRO_5015344652" evidence="4">
    <location>
        <begin position="24"/>
        <end position="708"/>
    </location>
</feature>
<feature type="compositionally biased region" description="Basic and acidic residues" evidence="3">
    <location>
        <begin position="44"/>
        <end position="56"/>
    </location>
</feature>
<dbReference type="Pfam" id="PF00884">
    <property type="entry name" value="Sulfatase"/>
    <property type="match status" value="1"/>
</dbReference>
<sequence length="708" mass="76921">MARGAWKAALVAAAAVAVSVAAAENAEVAQRVMGGREVTPGQTRESRRAARRRTADSSDSEQLNVLFIVVDDMRVESKLYDRPWDLMPNVDAWAKSKGAQQFDHAYTSEPLCGPSRASFMTSRTTMSLEFHTNTGLARETEVLFDDADNLLMTDWFNDNDFSVAGVSKIYHYQQTNEDAFAQADANYQSEPSKLVDDACDGGLRCGESNDTELVDKVATNWALDELDTLKDSTEPFFMAVGMHRPHLPFRVPQAHIDRVVELTGLKASQASEVDLHHPGAPASYYDIPGDSVPIEAYSYCPNLEDYADWDSDTDMVDYVSLGYYAAISYIDEEVGKILAKLEEVGLANSTIVSITADHGWSLGEHGAWCKRSEYELVTHVPLWIHDPRATATDALTYNRRGFMSLIDLYPTIADLAGIPLSVSEYEDYSIQGVSRAANYFRSEISATTTEVLQQVASAEGHSFGYPVDAAFTVQPACFDSSGDTSVCDTVLEFDYMGLSVRTENFRYTEWWPWDDSSASIDFSDGLPDGKQELYDHRTDSFELVNLASNSSYSDIVSEHALYLRAYYLDCSTLSAGTDCNAEAHCMTVDSTCYLRSDCSALTGLDDQCNATGYCQVSSGSCIDTTRVAALTTASPTASPTPNPTTPSPTEAPVTPSPTREGETPAPTSSDTSGESVSPGDSDSAPSAGTRVAVASVVTALTSILALLH</sequence>
<evidence type="ECO:0000256" key="1">
    <source>
        <dbReference type="ARBA" id="ARBA00022723"/>
    </source>
</evidence>
<protein>
    <submittedName>
        <fullName evidence="6">Iduronate 2-sulfatase</fullName>
    </submittedName>
</protein>
<dbReference type="OrthoDB" id="96314at2759"/>
<accession>A0A2R5GKU1</accession>
<dbReference type="PANTHER" id="PTHR45953:SF1">
    <property type="entry name" value="IDURONATE 2-SULFATASE"/>
    <property type="match status" value="1"/>
</dbReference>
<evidence type="ECO:0000256" key="3">
    <source>
        <dbReference type="SAM" id="MobiDB-lite"/>
    </source>
</evidence>
<dbReference type="Gene3D" id="3.40.720.10">
    <property type="entry name" value="Alkaline Phosphatase, subunit A"/>
    <property type="match status" value="1"/>
</dbReference>
<name>A0A2R5GKU1_9STRA</name>
<dbReference type="Proteomes" id="UP000241890">
    <property type="component" value="Unassembled WGS sequence"/>
</dbReference>
<keyword evidence="4" id="KW-0732">Signal</keyword>
<keyword evidence="1" id="KW-0479">Metal-binding</keyword>
<evidence type="ECO:0000313" key="7">
    <source>
        <dbReference type="Proteomes" id="UP000241890"/>
    </source>
</evidence>
<feature type="compositionally biased region" description="Polar residues" evidence="3">
    <location>
        <begin position="665"/>
        <end position="684"/>
    </location>
</feature>
<reference evidence="6 7" key="1">
    <citation type="submission" date="2017-12" db="EMBL/GenBank/DDBJ databases">
        <title>Sequencing, de novo assembly and annotation of complete genome of a new Thraustochytrid species, strain FCC1311.</title>
        <authorList>
            <person name="Sedici K."/>
            <person name="Godart F."/>
            <person name="Aiese Cigliano R."/>
            <person name="Sanseverino W."/>
            <person name="Barakat M."/>
            <person name="Ortet P."/>
            <person name="Marechal E."/>
            <person name="Cagnac O."/>
            <person name="Amato A."/>
        </authorList>
    </citation>
    <scope>NUCLEOTIDE SEQUENCE [LARGE SCALE GENOMIC DNA]</scope>
</reference>
<feature type="domain" description="Sulfatase N-terminal" evidence="5">
    <location>
        <begin position="64"/>
        <end position="418"/>
    </location>
</feature>
<proteinExistence type="predicted"/>